<proteinExistence type="predicted"/>
<name>A0A310SM36_9HYME</name>
<accession>A0A310SM36</accession>
<dbReference type="AlphaFoldDB" id="A0A310SM36"/>
<gene>
    <name evidence="2" type="ORF">WN48_04430</name>
</gene>
<sequence length="136" mass="14881">MARNRVEDIASGQAAFDSFSGERIAGIPVEWNSSMHPASESSTSGIESALHSTADEADFNACETLQYFIHWIIRCFHLVASDGQRNTSVGTQRGPERKTRTSHFNSTTNHSPTPGQASCPARKPVYTRDESEPVVV</sequence>
<evidence type="ECO:0000313" key="3">
    <source>
        <dbReference type="Proteomes" id="UP000250275"/>
    </source>
</evidence>
<keyword evidence="3" id="KW-1185">Reference proteome</keyword>
<organism evidence="2 3">
    <name type="scientific">Eufriesea mexicana</name>
    <dbReference type="NCBI Taxonomy" id="516756"/>
    <lineage>
        <taxon>Eukaryota</taxon>
        <taxon>Metazoa</taxon>
        <taxon>Ecdysozoa</taxon>
        <taxon>Arthropoda</taxon>
        <taxon>Hexapoda</taxon>
        <taxon>Insecta</taxon>
        <taxon>Pterygota</taxon>
        <taxon>Neoptera</taxon>
        <taxon>Endopterygota</taxon>
        <taxon>Hymenoptera</taxon>
        <taxon>Apocrita</taxon>
        <taxon>Aculeata</taxon>
        <taxon>Apoidea</taxon>
        <taxon>Anthophila</taxon>
        <taxon>Apidae</taxon>
        <taxon>Eufriesea</taxon>
    </lineage>
</organism>
<feature type="region of interest" description="Disordered" evidence="1">
    <location>
        <begin position="84"/>
        <end position="136"/>
    </location>
</feature>
<protein>
    <submittedName>
        <fullName evidence="2">Uncharacterized protein</fullName>
    </submittedName>
</protein>
<feature type="compositionally biased region" description="Basic and acidic residues" evidence="1">
    <location>
        <begin position="126"/>
        <end position="136"/>
    </location>
</feature>
<evidence type="ECO:0000313" key="2">
    <source>
        <dbReference type="EMBL" id="OAD55659.1"/>
    </source>
</evidence>
<reference evidence="2 3" key="1">
    <citation type="submission" date="2015-07" db="EMBL/GenBank/DDBJ databases">
        <title>The genome of Eufriesea mexicana.</title>
        <authorList>
            <person name="Pan H."/>
            <person name="Kapheim K."/>
        </authorList>
    </citation>
    <scope>NUCLEOTIDE SEQUENCE [LARGE SCALE GENOMIC DNA]</scope>
    <source>
        <strain evidence="2">0111107269</strain>
        <tissue evidence="2">Whole body</tissue>
    </source>
</reference>
<evidence type="ECO:0000256" key="1">
    <source>
        <dbReference type="SAM" id="MobiDB-lite"/>
    </source>
</evidence>
<dbReference type="EMBL" id="KQ762629">
    <property type="protein sequence ID" value="OAD55659.1"/>
    <property type="molecule type" value="Genomic_DNA"/>
</dbReference>
<dbReference type="Proteomes" id="UP000250275">
    <property type="component" value="Unassembled WGS sequence"/>
</dbReference>
<feature type="compositionally biased region" description="Polar residues" evidence="1">
    <location>
        <begin position="102"/>
        <end position="116"/>
    </location>
</feature>